<feature type="transmembrane region" description="Helical" evidence="1">
    <location>
        <begin position="87"/>
        <end position="112"/>
    </location>
</feature>
<dbReference type="NCBIfam" id="NF006749">
    <property type="entry name" value="PRK09272.1-2"/>
    <property type="match status" value="1"/>
</dbReference>
<protein>
    <recommendedName>
        <fullName evidence="4">DUF3147 family protein</fullName>
    </recommendedName>
</protein>
<dbReference type="OrthoDB" id="47473at2"/>
<organism evidence="2 3">
    <name type="scientific">Marispirochaeta aestuarii</name>
    <dbReference type="NCBI Taxonomy" id="1963862"/>
    <lineage>
        <taxon>Bacteria</taxon>
        <taxon>Pseudomonadati</taxon>
        <taxon>Spirochaetota</taxon>
        <taxon>Spirochaetia</taxon>
        <taxon>Spirochaetales</taxon>
        <taxon>Spirochaetaceae</taxon>
        <taxon>Marispirochaeta</taxon>
    </lineage>
</organism>
<dbReference type="EMBL" id="MWQY01000011">
    <property type="protein sequence ID" value="ORC34947.1"/>
    <property type="molecule type" value="Genomic_DNA"/>
</dbReference>
<keyword evidence="1" id="KW-1133">Transmembrane helix</keyword>
<gene>
    <name evidence="2" type="ORF">B4O97_11475</name>
</gene>
<evidence type="ECO:0000313" key="2">
    <source>
        <dbReference type="EMBL" id="ORC34947.1"/>
    </source>
</evidence>
<dbReference type="Proteomes" id="UP000192343">
    <property type="component" value="Unassembled WGS sequence"/>
</dbReference>
<evidence type="ECO:0000256" key="1">
    <source>
        <dbReference type="SAM" id="Phobius"/>
    </source>
</evidence>
<feature type="transmembrane region" description="Helical" evidence="1">
    <location>
        <begin position="28"/>
        <end position="46"/>
    </location>
</feature>
<feature type="transmembrane region" description="Helical" evidence="1">
    <location>
        <begin position="5"/>
        <end position="22"/>
    </location>
</feature>
<feature type="transmembrane region" description="Helical" evidence="1">
    <location>
        <begin position="58"/>
        <end position="81"/>
    </location>
</feature>
<dbReference type="InterPro" id="IPR058117">
    <property type="entry name" value="BV97_02767-like"/>
</dbReference>
<proteinExistence type="predicted"/>
<evidence type="ECO:0000313" key="3">
    <source>
        <dbReference type="Proteomes" id="UP000192343"/>
    </source>
</evidence>
<keyword evidence="3" id="KW-1185">Reference proteome</keyword>
<sequence>MVYYLLKVLISALIVVLVSEIAKRSSLVGALIASLPLTSLLALIWMRVEKVESQKIAALSSSIFWLVIPSLLFFVVFPLLLRRNIPFWISISIACAVTALSYLLLTGILRYFHIEL</sequence>
<dbReference type="RefSeq" id="WP_083050960.1">
    <property type="nucleotide sequence ID" value="NZ_MWQY01000011.1"/>
</dbReference>
<keyword evidence="1" id="KW-0472">Membrane</keyword>
<name>A0A1Y1RXC1_9SPIO</name>
<accession>A0A1Y1RXC1</accession>
<comment type="caution">
    <text evidence="2">The sequence shown here is derived from an EMBL/GenBank/DDBJ whole genome shotgun (WGS) entry which is preliminary data.</text>
</comment>
<dbReference type="AlphaFoldDB" id="A0A1Y1RXC1"/>
<evidence type="ECO:0008006" key="4">
    <source>
        <dbReference type="Google" id="ProtNLM"/>
    </source>
</evidence>
<dbReference type="STRING" id="1963862.B4O97_11475"/>
<reference evidence="2 3" key="1">
    <citation type="submission" date="2017-03" db="EMBL/GenBank/DDBJ databases">
        <title>Draft Genome sequence of Marispirochaeta sp. strain JC444.</title>
        <authorList>
            <person name="Shivani Y."/>
            <person name="Subhash Y."/>
            <person name="Sasikala C."/>
            <person name="Ramana C."/>
        </authorList>
    </citation>
    <scope>NUCLEOTIDE SEQUENCE [LARGE SCALE GENOMIC DNA]</scope>
    <source>
        <strain evidence="2 3">JC444</strain>
    </source>
</reference>
<keyword evidence="1" id="KW-0812">Transmembrane</keyword>